<dbReference type="EMBL" id="LGYN01000001">
    <property type="protein sequence ID" value="KPN16030.1"/>
    <property type="molecule type" value="Genomic_DNA"/>
</dbReference>
<dbReference type="SMART" id="SM01126">
    <property type="entry name" value="DDE_Tnp_IS1595"/>
    <property type="match status" value="1"/>
</dbReference>
<accession>A0ABR5MYT7</accession>
<dbReference type="NCBIfam" id="NF033547">
    <property type="entry name" value="transpos_IS1595"/>
    <property type="match status" value="1"/>
</dbReference>
<evidence type="ECO:0000313" key="3">
    <source>
        <dbReference type="Proteomes" id="UP000050272"/>
    </source>
</evidence>
<dbReference type="InterPro" id="IPR024445">
    <property type="entry name" value="Tnp_ISXO2-like"/>
</dbReference>
<sequence>MLKQKDEYIHPSALLCTDTATNYKRFAKITGLQHETVNERQKQRVKKGIYHIQHVNNFNNFHNRLKKWMERFQGVATKYLDNYLYWFRWLDKEKNLAFEKRVEQMLVLACQKSNYSTVEMLRSA</sequence>
<comment type="caution">
    <text evidence="2">The sequence shown here is derived from an EMBL/GenBank/DDBJ whole genome shotgun (WGS) entry which is preliminary data.</text>
</comment>
<reference evidence="2 3" key="1">
    <citation type="submission" date="2015-07" db="EMBL/GenBank/DDBJ databases">
        <title>Bacillus zhangzhouensis sp. nov. and Bacillus nanhaiticus sp. nov.</title>
        <authorList>
            <person name="Liu Y."/>
            <person name="Lai Q."/>
            <person name="Shao Z."/>
        </authorList>
    </citation>
    <scope>NUCLEOTIDE SEQUENCE [LARGE SCALE GENOMIC DNA]</scope>
    <source>
        <strain evidence="2 3">NH7I_1</strain>
    </source>
</reference>
<protein>
    <recommendedName>
        <fullName evidence="1">ISXO2-like transposase domain-containing protein</fullName>
    </recommendedName>
</protein>
<dbReference type="Proteomes" id="UP000050272">
    <property type="component" value="Unassembled WGS sequence"/>
</dbReference>
<organism evidence="2 3">
    <name type="scientific">Bacillus australimaris</name>
    <dbReference type="NCBI Taxonomy" id="1326968"/>
    <lineage>
        <taxon>Bacteria</taxon>
        <taxon>Bacillati</taxon>
        <taxon>Bacillota</taxon>
        <taxon>Bacilli</taxon>
        <taxon>Bacillales</taxon>
        <taxon>Bacillaceae</taxon>
        <taxon>Bacillus</taxon>
    </lineage>
</organism>
<evidence type="ECO:0000313" key="2">
    <source>
        <dbReference type="EMBL" id="KPN16030.1"/>
    </source>
</evidence>
<name>A0ABR5MYT7_9BACI</name>
<feature type="domain" description="ISXO2-like transposase" evidence="1">
    <location>
        <begin position="1"/>
        <end position="92"/>
    </location>
</feature>
<gene>
    <name evidence="2" type="ORF">AKG37_04225</name>
</gene>
<proteinExistence type="predicted"/>
<keyword evidence="3" id="KW-1185">Reference proteome</keyword>
<dbReference type="Pfam" id="PF12762">
    <property type="entry name" value="DDE_Tnp_IS1595"/>
    <property type="match status" value="1"/>
</dbReference>
<evidence type="ECO:0000259" key="1">
    <source>
        <dbReference type="SMART" id="SM01126"/>
    </source>
</evidence>